<dbReference type="OMA" id="FANAHHI"/>
<feature type="region of interest" description="Disordered" evidence="2">
    <location>
        <begin position="1"/>
        <end position="48"/>
    </location>
</feature>
<feature type="region of interest" description="Disordered" evidence="2">
    <location>
        <begin position="218"/>
        <end position="249"/>
    </location>
</feature>
<feature type="compositionally biased region" description="Basic residues" evidence="2">
    <location>
        <begin position="1"/>
        <end position="10"/>
    </location>
</feature>
<proteinExistence type="predicted"/>
<dbReference type="Proteomes" id="UP000000702">
    <property type="component" value="Unassembled WGS sequence"/>
</dbReference>
<feature type="domain" description="F-box" evidence="3">
    <location>
        <begin position="106"/>
        <end position="152"/>
    </location>
</feature>
<accession>F9WDC5</accession>
<keyword evidence="5" id="KW-1185">Reference proteome</keyword>
<evidence type="ECO:0000256" key="2">
    <source>
        <dbReference type="SAM" id="MobiDB-lite"/>
    </source>
</evidence>
<dbReference type="VEuPathDB" id="TriTrypDB:TcIL3000_0_06010"/>
<dbReference type="InterPro" id="IPR036047">
    <property type="entry name" value="F-box-like_dom_sf"/>
</dbReference>
<feature type="coiled-coil region" evidence="1">
    <location>
        <begin position="175"/>
        <end position="206"/>
    </location>
</feature>
<evidence type="ECO:0000256" key="1">
    <source>
        <dbReference type="SAM" id="Coils"/>
    </source>
</evidence>
<dbReference type="InterPro" id="IPR001810">
    <property type="entry name" value="F-box_dom"/>
</dbReference>
<dbReference type="AlphaFoldDB" id="F9WDC5"/>
<dbReference type="Pfam" id="PF12937">
    <property type="entry name" value="F-box-like"/>
    <property type="match status" value="1"/>
</dbReference>
<sequence length="451" mass="50233">MHHQRLKNKRTLGVTTGHEASQAESTYLPRVGEGSWHPAGSGARAVPLRTRTVASQRLRIDTYHDNKSMREALEQLKRMCGFLPLDDEEEINLMCSSSSSGRNGARHQFNQLPGHLVIYCFSFCDLPSLGQVSRVCRRLGTFANAHHLWEAHAQRLNKPTKGPLTAREDLRFEVWGRWNEEIERHRQEYEELERRLQERAAAERATVVDVDTLLADSRRRADGGGGGGSYRLRGGNTNVGISGDSRSAVGSRSDAEVEELYAQVQQLEATKQELLRAVHSLKETLAQQREEVQEVQRKVEISMKGESDANVAAGTDGSAHTSGATAALTLNDIFNFERRICRLVLSTVPDLPIVLRRGIDDFSVLEMLVQHGGGDVGSCVRQRWNAFKSFFPPVSNDYCTLRLHLLSGESLQASRAEGACERVSGVIRRMLAMSDDEITQIVMQTSFPQAA</sequence>
<evidence type="ECO:0000313" key="4">
    <source>
        <dbReference type="EMBL" id="CCD15278.1"/>
    </source>
</evidence>
<evidence type="ECO:0000313" key="5">
    <source>
        <dbReference type="Proteomes" id="UP000000702"/>
    </source>
</evidence>
<comment type="caution">
    <text evidence="4">The sequence shown here is derived from an EMBL/GenBank/DDBJ whole genome shotgun (WGS) entry which is preliminary data.</text>
</comment>
<keyword evidence="1" id="KW-0175">Coiled coil</keyword>
<organism evidence="4 5">
    <name type="scientific">Trypanosoma congolense (strain IL3000)</name>
    <dbReference type="NCBI Taxonomy" id="1068625"/>
    <lineage>
        <taxon>Eukaryota</taxon>
        <taxon>Discoba</taxon>
        <taxon>Euglenozoa</taxon>
        <taxon>Kinetoplastea</taxon>
        <taxon>Metakinetoplastina</taxon>
        <taxon>Trypanosomatida</taxon>
        <taxon>Trypanosomatidae</taxon>
        <taxon>Trypanosoma</taxon>
        <taxon>Nannomonas</taxon>
    </lineage>
</organism>
<dbReference type="Gene3D" id="1.20.1280.50">
    <property type="match status" value="1"/>
</dbReference>
<evidence type="ECO:0000259" key="3">
    <source>
        <dbReference type="PROSITE" id="PS50181"/>
    </source>
</evidence>
<protein>
    <submittedName>
        <fullName evidence="4">WGS project CAEQ00000000 data, annotated contig 235</fullName>
    </submittedName>
</protein>
<reference evidence="4 5" key="2">
    <citation type="journal article" date="2012" name="Proc. Natl. Acad. Sci. U.S.A.">
        <title>Antigenic diversity is generated by distinct evolutionary mechanisms in African trypanosome species.</title>
        <authorList>
            <person name="Jackson A.P."/>
            <person name="Berry A."/>
            <person name="Aslett M."/>
            <person name="Allison H.C."/>
            <person name="Burton P."/>
            <person name="Vavrova-Anderson J."/>
            <person name="Brown R."/>
            <person name="Browne H."/>
            <person name="Corton N."/>
            <person name="Hauser H."/>
            <person name="Gamble J."/>
            <person name="Gilderthorp R."/>
            <person name="Marcello L."/>
            <person name="McQuillan J."/>
            <person name="Otto T.D."/>
            <person name="Quail M.A."/>
            <person name="Sanders M.J."/>
            <person name="van Tonder A."/>
            <person name="Ginger M.L."/>
            <person name="Field M.C."/>
            <person name="Barry J.D."/>
            <person name="Hertz-Fowler C."/>
            <person name="Berriman M."/>
        </authorList>
    </citation>
    <scope>NUCLEOTIDE SEQUENCE [LARGE SCALE GENOMIC DNA]</scope>
    <source>
        <strain evidence="4 5">IL3000</strain>
    </source>
</reference>
<reference evidence="5" key="1">
    <citation type="submission" date="2011-07" db="EMBL/GenBank/DDBJ databases">
        <title>Divergent evolution of antigenic variation in African trypanosomes.</title>
        <authorList>
            <person name="Jackson A.P."/>
            <person name="Berry A."/>
            <person name="Allison H.C."/>
            <person name="Burton P."/>
            <person name="Anderson J."/>
            <person name="Aslett M."/>
            <person name="Brown R."/>
            <person name="Corton N."/>
            <person name="Harris D."/>
            <person name="Hauser H."/>
            <person name="Gamble J."/>
            <person name="Gilderthorp R."/>
            <person name="McQuillan J."/>
            <person name="Quail M.A."/>
            <person name="Sanders M."/>
            <person name="Van Tonder A."/>
            <person name="Ginger M.L."/>
            <person name="Donelson J.E."/>
            <person name="Field M.C."/>
            <person name="Barry J.D."/>
            <person name="Berriman M."/>
            <person name="Hertz-Fowler C."/>
        </authorList>
    </citation>
    <scope>NUCLEOTIDE SEQUENCE [LARGE SCALE GENOMIC DNA]</scope>
    <source>
        <strain evidence="5">IL3000</strain>
    </source>
</reference>
<feature type="compositionally biased region" description="Polar residues" evidence="2">
    <location>
        <begin position="236"/>
        <end position="249"/>
    </location>
</feature>
<dbReference type="SUPFAM" id="SSF81383">
    <property type="entry name" value="F-box domain"/>
    <property type="match status" value="1"/>
</dbReference>
<gene>
    <name evidence="4" type="ORF">TCIL3000_0_06010</name>
</gene>
<feature type="coiled-coil region" evidence="1">
    <location>
        <begin position="257"/>
        <end position="298"/>
    </location>
</feature>
<dbReference type="PROSITE" id="PS50181">
    <property type="entry name" value="FBOX"/>
    <property type="match status" value="1"/>
</dbReference>
<dbReference type="EMBL" id="CAEQ01001855">
    <property type="protein sequence ID" value="CCD15278.1"/>
    <property type="molecule type" value="Genomic_DNA"/>
</dbReference>
<name>F9WDC5_TRYCI</name>